<dbReference type="InterPro" id="IPR023365">
    <property type="entry name" value="Sortase_dom-sf"/>
</dbReference>
<organism evidence="3 4">
    <name type="scientific">Isoptericola halotolerans</name>
    <dbReference type="NCBI Taxonomy" id="300560"/>
    <lineage>
        <taxon>Bacteria</taxon>
        <taxon>Bacillati</taxon>
        <taxon>Actinomycetota</taxon>
        <taxon>Actinomycetes</taxon>
        <taxon>Micrococcales</taxon>
        <taxon>Promicromonosporaceae</taxon>
        <taxon>Isoptericola</taxon>
    </lineage>
</organism>
<accession>A0ABX5EJE9</accession>
<keyword evidence="2" id="KW-0472">Membrane</keyword>
<dbReference type="SUPFAM" id="SSF63817">
    <property type="entry name" value="Sortase"/>
    <property type="match status" value="1"/>
</dbReference>
<evidence type="ECO:0000313" key="4">
    <source>
        <dbReference type="Proteomes" id="UP000239895"/>
    </source>
</evidence>
<keyword evidence="2" id="KW-0812">Transmembrane</keyword>
<name>A0ABX5EJE9_9MICO</name>
<dbReference type="Proteomes" id="UP000239895">
    <property type="component" value="Unassembled WGS sequence"/>
</dbReference>
<keyword evidence="1" id="KW-0378">Hydrolase</keyword>
<sequence length="260" mass="28591">MRHARGHRGGALSAAVGVVGELLITAGVFLGLFVVWQLWWTDVQAERVHTQVLADLDWPEPPPLEVDDGPAIASEHRGEPPVLDEPADETVFAELYVPRWGDDYVTPVAQGVDKARVLDRLGAGHYPGTAMPGDLGNFATAGHRTTYGKPYHQVADLQEGDPLVFRTEDTWYVYRKTTHEIVWPHEVDVIAPVPGLQAGDPVPELTERLLTLTACHPMYSAAQRYIVHGELDYWAPVEEGTPIELIEVGVQVRGVEDGEA</sequence>
<keyword evidence="2" id="KW-1133">Transmembrane helix</keyword>
<comment type="caution">
    <text evidence="3">The sequence shown here is derived from an EMBL/GenBank/DDBJ whole genome shotgun (WGS) entry which is preliminary data.</text>
</comment>
<evidence type="ECO:0000256" key="2">
    <source>
        <dbReference type="SAM" id="Phobius"/>
    </source>
</evidence>
<proteinExistence type="predicted"/>
<feature type="transmembrane region" description="Helical" evidence="2">
    <location>
        <begin position="12"/>
        <end position="40"/>
    </location>
</feature>
<evidence type="ECO:0000313" key="3">
    <source>
        <dbReference type="EMBL" id="PRZ08780.1"/>
    </source>
</evidence>
<dbReference type="Gene3D" id="2.40.260.10">
    <property type="entry name" value="Sortase"/>
    <property type="match status" value="1"/>
</dbReference>
<keyword evidence="4" id="KW-1185">Reference proteome</keyword>
<dbReference type="RefSeq" id="WP_106265758.1">
    <property type="nucleotide sequence ID" value="NZ_PVTX01000002.1"/>
</dbReference>
<dbReference type="CDD" id="cd05830">
    <property type="entry name" value="Sortase_E"/>
    <property type="match status" value="1"/>
</dbReference>
<dbReference type="InterPro" id="IPR053465">
    <property type="entry name" value="Sortase_Class_E"/>
</dbReference>
<dbReference type="EMBL" id="PVTX01000002">
    <property type="protein sequence ID" value="PRZ08780.1"/>
    <property type="molecule type" value="Genomic_DNA"/>
</dbReference>
<dbReference type="InterPro" id="IPR005754">
    <property type="entry name" value="Sortase"/>
</dbReference>
<dbReference type="InterPro" id="IPR042003">
    <property type="entry name" value="Sortase_E"/>
</dbReference>
<dbReference type="NCBIfam" id="NF033747">
    <property type="entry name" value="class_E_sortase"/>
    <property type="match status" value="1"/>
</dbReference>
<reference evidence="3 4" key="1">
    <citation type="submission" date="2018-03" db="EMBL/GenBank/DDBJ databases">
        <title>Comparative analysis of microorganisms from saline springs in Andes Mountain Range, Colombia.</title>
        <authorList>
            <person name="Rubin E."/>
        </authorList>
    </citation>
    <scope>NUCLEOTIDE SEQUENCE [LARGE SCALE GENOMIC DNA]</scope>
    <source>
        <strain evidence="3 4">CG 23</strain>
    </source>
</reference>
<evidence type="ECO:0000256" key="1">
    <source>
        <dbReference type="ARBA" id="ARBA00022801"/>
    </source>
</evidence>
<protein>
    <submittedName>
        <fullName evidence="3">Sortase A</fullName>
    </submittedName>
</protein>
<gene>
    <name evidence="3" type="ORF">BCL65_102325</name>
</gene>
<dbReference type="Pfam" id="PF04203">
    <property type="entry name" value="Sortase"/>
    <property type="match status" value="1"/>
</dbReference>